<reference evidence="4 5" key="1">
    <citation type="submission" date="2019-01" db="EMBL/GenBank/DDBJ databases">
        <authorList>
            <person name="Li J."/>
        </authorList>
    </citation>
    <scope>NUCLEOTIDE SEQUENCE [LARGE SCALE GENOMIC DNA]</scope>
    <source>
        <strain evidence="4 5">CGMCC 4.7180</strain>
    </source>
</reference>
<organism evidence="4 5">
    <name type="scientific">Agromyces binzhouensis</name>
    <dbReference type="NCBI Taxonomy" id="1817495"/>
    <lineage>
        <taxon>Bacteria</taxon>
        <taxon>Bacillati</taxon>
        <taxon>Actinomycetota</taxon>
        <taxon>Actinomycetes</taxon>
        <taxon>Micrococcales</taxon>
        <taxon>Microbacteriaceae</taxon>
        <taxon>Agromyces</taxon>
    </lineage>
</organism>
<protein>
    <submittedName>
        <fullName evidence="4">Nucleoside hydrolase</fullName>
    </submittedName>
</protein>
<evidence type="ECO:0000313" key="4">
    <source>
        <dbReference type="EMBL" id="RXZ43917.1"/>
    </source>
</evidence>
<keyword evidence="1 4" id="KW-0378">Hydrolase</keyword>
<keyword evidence="5" id="KW-1185">Reference proteome</keyword>
<dbReference type="PANTHER" id="PTHR12304">
    <property type="entry name" value="INOSINE-URIDINE PREFERRING NUCLEOSIDE HYDROLASE"/>
    <property type="match status" value="1"/>
</dbReference>
<accession>A0A4Q2JD48</accession>
<evidence type="ECO:0000313" key="5">
    <source>
        <dbReference type="Proteomes" id="UP000292881"/>
    </source>
</evidence>
<dbReference type="GO" id="GO:0008477">
    <property type="term" value="F:purine nucleosidase activity"/>
    <property type="evidence" value="ECO:0007669"/>
    <property type="project" value="TreeGrafter"/>
</dbReference>
<dbReference type="SUPFAM" id="SSF53590">
    <property type="entry name" value="Nucleoside hydrolase"/>
    <property type="match status" value="1"/>
</dbReference>
<dbReference type="InterPro" id="IPR001910">
    <property type="entry name" value="Inosine/uridine_hydrolase_dom"/>
</dbReference>
<feature type="domain" description="Inosine/uridine-preferring nucleoside hydrolase" evidence="3">
    <location>
        <begin position="7"/>
        <end position="278"/>
    </location>
</feature>
<comment type="caution">
    <text evidence="4">The sequence shown here is derived from an EMBL/GenBank/DDBJ whole genome shotgun (WGS) entry which is preliminary data.</text>
</comment>
<dbReference type="Proteomes" id="UP000292881">
    <property type="component" value="Unassembled WGS sequence"/>
</dbReference>
<feature type="non-terminal residue" evidence="4">
    <location>
        <position position="288"/>
    </location>
</feature>
<dbReference type="Gene3D" id="3.90.245.10">
    <property type="entry name" value="Ribonucleoside hydrolase-like"/>
    <property type="match status" value="1"/>
</dbReference>
<keyword evidence="2" id="KW-0326">Glycosidase</keyword>
<dbReference type="PANTHER" id="PTHR12304:SF4">
    <property type="entry name" value="URIDINE NUCLEOSIDASE"/>
    <property type="match status" value="1"/>
</dbReference>
<dbReference type="GO" id="GO:0006152">
    <property type="term" value="P:purine nucleoside catabolic process"/>
    <property type="evidence" value="ECO:0007669"/>
    <property type="project" value="TreeGrafter"/>
</dbReference>
<dbReference type="GO" id="GO:0005829">
    <property type="term" value="C:cytosol"/>
    <property type="evidence" value="ECO:0007669"/>
    <property type="project" value="TreeGrafter"/>
</dbReference>
<dbReference type="RefSeq" id="WP_165307962.1">
    <property type="nucleotide sequence ID" value="NZ_SDPL01000426.1"/>
</dbReference>
<dbReference type="Pfam" id="PF01156">
    <property type="entry name" value="IU_nuc_hydro"/>
    <property type="match status" value="1"/>
</dbReference>
<dbReference type="InterPro" id="IPR036452">
    <property type="entry name" value="Ribo_hydro-like"/>
</dbReference>
<evidence type="ECO:0000259" key="3">
    <source>
        <dbReference type="Pfam" id="PF01156"/>
    </source>
</evidence>
<proteinExistence type="predicted"/>
<name>A0A4Q2JD48_9MICO</name>
<dbReference type="InterPro" id="IPR023186">
    <property type="entry name" value="IUNH"/>
</dbReference>
<evidence type="ECO:0000256" key="2">
    <source>
        <dbReference type="ARBA" id="ARBA00023295"/>
    </source>
</evidence>
<evidence type="ECO:0000256" key="1">
    <source>
        <dbReference type="ARBA" id="ARBA00022801"/>
    </source>
</evidence>
<dbReference type="EMBL" id="SDPL01000426">
    <property type="protein sequence ID" value="RXZ43917.1"/>
    <property type="molecule type" value="Genomic_DNA"/>
</dbReference>
<sequence length="288" mass="31077">MRAAHRVILDTDIGTDVDDAMALSQLLGLAEVELVGITTVYGDTLLRARLARRLAGLAGREVPVHAGRRDPLSGREVWWAGHEGDLYDDLQRESIEATDAVAFLVETVVANPGEIDVVAIGPLTNVAEAIVADPRFAAAVRHLWIMGGAFTTDEPEHNLLSDTHAAEVVFASGIPMTVTGLEATRQVEIRREELGRIGGAGELGAILVAEIEQWWRFWNEEWNVPHDPVAVLTMVEPQLFEFSRPGRVEVERDGDGAGRSRFVAGEGSARIVTGLDGPTVAARIVGAI</sequence>
<gene>
    <name evidence="4" type="ORF">ESO86_15195</name>
</gene>
<dbReference type="AlphaFoldDB" id="A0A4Q2JD48"/>